<evidence type="ECO:0000313" key="9">
    <source>
        <dbReference type="EnsemblPlants" id="HORVU.MOREX.r3.5HG0489740.1"/>
    </source>
</evidence>
<dbReference type="GO" id="GO:0016787">
    <property type="term" value="F:hydrolase activity"/>
    <property type="evidence" value="ECO:0007669"/>
    <property type="project" value="UniProtKB-KW"/>
</dbReference>
<evidence type="ECO:0000256" key="6">
    <source>
        <dbReference type="ARBA" id="ARBA00022801"/>
    </source>
</evidence>
<reference evidence="9" key="3">
    <citation type="submission" date="2022-01" db="UniProtKB">
        <authorList>
            <consortium name="EnsemblPlants"/>
        </authorList>
    </citation>
    <scope>IDENTIFICATION</scope>
    <source>
        <strain evidence="9">subsp. vulgare</strain>
    </source>
</reference>
<comment type="similarity">
    <text evidence="3">Belongs to the HARBI1 family.</text>
</comment>
<dbReference type="PANTHER" id="PTHR22930:SF259">
    <property type="entry name" value="OS08G0106900 PROTEIN"/>
    <property type="match status" value="1"/>
</dbReference>
<sequence length="110" mass="12234">MIWPPSNHCHRKIQESTRFNPYFKDCVGAIDGTHVLARVPKNISAAFRGRKEGITQNVMAAVDFDLIFTYVLAGWEGSAHDALILANALEREDGLKVPAGIKLEHATQIY</sequence>
<dbReference type="InterPro" id="IPR027806">
    <property type="entry name" value="HARBI1_dom"/>
</dbReference>
<comment type="subcellular location">
    <subcellularLocation>
        <location evidence="2">Nucleus</location>
    </subcellularLocation>
</comment>
<dbReference type="Gramene" id="HORVU.MOREX.r3.5HG0489740.1">
    <property type="protein sequence ID" value="HORVU.MOREX.r3.5HG0489740.1"/>
    <property type="gene ID" value="HORVU.MOREX.r3.5HG0489740"/>
</dbReference>
<name>A0A8I6YT38_HORVV</name>
<keyword evidence="7" id="KW-0539">Nucleus</keyword>
<dbReference type="PANTHER" id="PTHR22930">
    <property type="match status" value="1"/>
</dbReference>
<dbReference type="GO" id="GO:0046872">
    <property type="term" value="F:metal ion binding"/>
    <property type="evidence" value="ECO:0007669"/>
    <property type="project" value="UniProtKB-KW"/>
</dbReference>
<reference evidence="9" key="2">
    <citation type="submission" date="2020-10" db="EMBL/GenBank/DDBJ databases">
        <authorList>
            <person name="Scholz U."/>
            <person name="Mascher M."/>
            <person name="Fiebig A."/>
        </authorList>
    </citation>
    <scope>NUCLEOTIDE SEQUENCE [LARGE SCALE GENOMIC DNA]</scope>
    <source>
        <strain evidence="9">cv. Morex</strain>
    </source>
</reference>
<feature type="domain" description="DDE Tnp4" evidence="8">
    <location>
        <begin position="30"/>
        <end position="87"/>
    </location>
</feature>
<dbReference type="SMR" id="A0A8I6YT38"/>
<evidence type="ECO:0000313" key="10">
    <source>
        <dbReference type="Proteomes" id="UP000011116"/>
    </source>
</evidence>
<evidence type="ECO:0000256" key="5">
    <source>
        <dbReference type="ARBA" id="ARBA00022723"/>
    </source>
</evidence>
<dbReference type="AlphaFoldDB" id="A0A8I6YT38"/>
<comment type="cofactor">
    <cofactor evidence="1">
        <name>a divalent metal cation</name>
        <dbReference type="ChEBI" id="CHEBI:60240"/>
    </cofactor>
</comment>
<reference evidence="10" key="1">
    <citation type="journal article" date="2012" name="Nature">
        <title>A physical, genetic and functional sequence assembly of the barley genome.</title>
        <authorList>
            <consortium name="The International Barley Genome Sequencing Consortium"/>
            <person name="Mayer K.F."/>
            <person name="Waugh R."/>
            <person name="Brown J.W."/>
            <person name="Schulman A."/>
            <person name="Langridge P."/>
            <person name="Platzer M."/>
            <person name="Fincher G.B."/>
            <person name="Muehlbauer G.J."/>
            <person name="Sato K."/>
            <person name="Close T.J."/>
            <person name="Wise R.P."/>
            <person name="Stein N."/>
        </authorList>
    </citation>
    <scope>NUCLEOTIDE SEQUENCE [LARGE SCALE GENOMIC DNA]</scope>
    <source>
        <strain evidence="10">cv. Morex</strain>
    </source>
</reference>
<dbReference type="InterPro" id="IPR045249">
    <property type="entry name" value="HARBI1-like"/>
</dbReference>
<organism evidence="9 10">
    <name type="scientific">Hordeum vulgare subsp. vulgare</name>
    <name type="common">Domesticated barley</name>
    <dbReference type="NCBI Taxonomy" id="112509"/>
    <lineage>
        <taxon>Eukaryota</taxon>
        <taxon>Viridiplantae</taxon>
        <taxon>Streptophyta</taxon>
        <taxon>Embryophyta</taxon>
        <taxon>Tracheophyta</taxon>
        <taxon>Spermatophyta</taxon>
        <taxon>Magnoliopsida</taxon>
        <taxon>Liliopsida</taxon>
        <taxon>Poales</taxon>
        <taxon>Poaceae</taxon>
        <taxon>BOP clade</taxon>
        <taxon>Pooideae</taxon>
        <taxon>Triticodae</taxon>
        <taxon>Triticeae</taxon>
        <taxon>Hordeinae</taxon>
        <taxon>Hordeum</taxon>
    </lineage>
</organism>
<dbReference type="EnsemblPlants" id="HORVU.MOREX.r3.5HG0489740.1">
    <property type="protein sequence ID" value="HORVU.MOREX.r3.5HG0489740.1"/>
    <property type="gene ID" value="HORVU.MOREX.r3.5HG0489740"/>
</dbReference>
<dbReference type="Pfam" id="PF13359">
    <property type="entry name" value="DDE_Tnp_4"/>
    <property type="match status" value="1"/>
</dbReference>
<evidence type="ECO:0000256" key="7">
    <source>
        <dbReference type="ARBA" id="ARBA00023242"/>
    </source>
</evidence>
<proteinExistence type="inferred from homology"/>
<dbReference type="GO" id="GO:0004518">
    <property type="term" value="F:nuclease activity"/>
    <property type="evidence" value="ECO:0007669"/>
    <property type="project" value="UniProtKB-KW"/>
</dbReference>
<keyword evidence="6" id="KW-0378">Hydrolase</keyword>
<keyword evidence="4" id="KW-0540">Nuclease</keyword>
<evidence type="ECO:0000256" key="1">
    <source>
        <dbReference type="ARBA" id="ARBA00001968"/>
    </source>
</evidence>
<accession>A0A8I6YT38</accession>
<evidence type="ECO:0000256" key="2">
    <source>
        <dbReference type="ARBA" id="ARBA00004123"/>
    </source>
</evidence>
<dbReference type="Proteomes" id="UP000011116">
    <property type="component" value="Chromosome 5H"/>
</dbReference>
<evidence type="ECO:0000259" key="8">
    <source>
        <dbReference type="Pfam" id="PF13359"/>
    </source>
</evidence>
<keyword evidence="10" id="KW-1185">Reference proteome</keyword>
<dbReference type="GO" id="GO:0005634">
    <property type="term" value="C:nucleus"/>
    <property type="evidence" value="ECO:0007669"/>
    <property type="project" value="UniProtKB-SubCell"/>
</dbReference>
<evidence type="ECO:0000256" key="3">
    <source>
        <dbReference type="ARBA" id="ARBA00006958"/>
    </source>
</evidence>
<keyword evidence="5" id="KW-0479">Metal-binding</keyword>
<evidence type="ECO:0000256" key="4">
    <source>
        <dbReference type="ARBA" id="ARBA00022722"/>
    </source>
</evidence>
<protein>
    <recommendedName>
        <fullName evidence="8">DDE Tnp4 domain-containing protein</fullName>
    </recommendedName>
</protein>